<evidence type="ECO:0000313" key="5">
    <source>
        <dbReference type="Proteomes" id="UP000230069"/>
    </source>
</evidence>
<organism evidence="4 5">
    <name type="scientific">Aquilegia coerulea</name>
    <name type="common">Rocky mountain columbine</name>
    <dbReference type="NCBI Taxonomy" id="218851"/>
    <lineage>
        <taxon>Eukaryota</taxon>
        <taxon>Viridiplantae</taxon>
        <taxon>Streptophyta</taxon>
        <taxon>Embryophyta</taxon>
        <taxon>Tracheophyta</taxon>
        <taxon>Spermatophyta</taxon>
        <taxon>Magnoliopsida</taxon>
        <taxon>Ranunculales</taxon>
        <taxon>Ranunculaceae</taxon>
        <taxon>Thalictroideae</taxon>
        <taxon>Aquilegia</taxon>
    </lineage>
</organism>
<dbReference type="Proteomes" id="UP000230069">
    <property type="component" value="Unassembled WGS sequence"/>
</dbReference>
<dbReference type="InterPro" id="IPR011990">
    <property type="entry name" value="TPR-like_helical_dom_sf"/>
</dbReference>
<comment type="similarity">
    <text evidence="1">Belongs to the PPR family. P subfamily.</text>
</comment>
<protein>
    <recommendedName>
        <fullName evidence="6">Pentacotripeptide-repeat region of PRORP domain-containing protein</fullName>
    </recommendedName>
</protein>
<dbReference type="InterPro" id="IPR050872">
    <property type="entry name" value="PPR_P_subfamily"/>
</dbReference>
<dbReference type="InParanoid" id="A0A2G5D331"/>
<evidence type="ECO:0008006" key="6">
    <source>
        <dbReference type="Google" id="ProtNLM"/>
    </source>
</evidence>
<dbReference type="Gene3D" id="1.25.40.10">
    <property type="entry name" value="Tetratricopeptide repeat domain"/>
    <property type="match status" value="2"/>
</dbReference>
<feature type="repeat" description="PPR" evidence="3">
    <location>
        <begin position="139"/>
        <end position="173"/>
    </location>
</feature>
<proteinExistence type="inferred from homology"/>
<evidence type="ECO:0000313" key="4">
    <source>
        <dbReference type="EMBL" id="PIA37924.1"/>
    </source>
</evidence>
<name>A0A2G5D331_AQUCA</name>
<gene>
    <name evidence="4" type="ORF">AQUCO_02900049v1</name>
</gene>
<keyword evidence="2" id="KW-0677">Repeat</keyword>
<evidence type="ECO:0000256" key="3">
    <source>
        <dbReference type="PROSITE-ProRule" id="PRU00708"/>
    </source>
</evidence>
<dbReference type="Pfam" id="PF13041">
    <property type="entry name" value="PPR_2"/>
    <property type="match status" value="1"/>
</dbReference>
<dbReference type="EMBL" id="KZ305046">
    <property type="protein sequence ID" value="PIA37924.1"/>
    <property type="molecule type" value="Genomic_DNA"/>
</dbReference>
<dbReference type="NCBIfam" id="TIGR00756">
    <property type="entry name" value="PPR"/>
    <property type="match status" value="1"/>
</dbReference>
<reference evidence="4 5" key="1">
    <citation type="submission" date="2017-09" db="EMBL/GenBank/DDBJ databases">
        <title>WGS assembly of Aquilegia coerulea Goldsmith.</title>
        <authorList>
            <person name="Hodges S."/>
            <person name="Kramer E."/>
            <person name="Nordborg M."/>
            <person name="Tomkins J."/>
            <person name="Borevitz J."/>
            <person name="Derieg N."/>
            <person name="Yan J."/>
            <person name="Mihaltcheva S."/>
            <person name="Hayes R.D."/>
            <person name="Rokhsar D."/>
        </authorList>
    </citation>
    <scope>NUCLEOTIDE SEQUENCE [LARGE SCALE GENOMIC DNA]</scope>
    <source>
        <strain evidence="5">cv. Goldsmith</strain>
    </source>
</reference>
<dbReference type="PANTHER" id="PTHR46128">
    <property type="entry name" value="MITOCHONDRIAL GROUP I INTRON SPLICING FACTOR CCM1"/>
    <property type="match status" value="1"/>
</dbReference>
<dbReference type="STRING" id="218851.A0A2G5D331"/>
<accession>A0A2G5D331</accession>
<keyword evidence="5" id="KW-1185">Reference proteome</keyword>
<evidence type="ECO:0000256" key="2">
    <source>
        <dbReference type="ARBA" id="ARBA00022737"/>
    </source>
</evidence>
<dbReference type="PROSITE" id="PS51375">
    <property type="entry name" value="PPR"/>
    <property type="match status" value="1"/>
</dbReference>
<dbReference type="OrthoDB" id="185373at2759"/>
<sequence length="224" mass="24643">MKESGFKPTEFTHNCIYGCLCTRENISAVLDLLREMDVCGHESIKHDSGLVKQLCCQGKAVEACGLLADMGQESFLPDIITYSAATDGLFEIQEVDRALELFQDISTCGNGPDVVVYNIRVLDARKLLNEMLEKGLLPSVVTCNSMIEGLCKGNELDQAFHDFKEMISEGREPTIIRFRTLVDGLCALHKLSENSTTSLDVRNLISEGCIPAICSISEEGDREG</sequence>
<dbReference type="InterPro" id="IPR002885">
    <property type="entry name" value="PPR_rpt"/>
</dbReference>
<dbReference type="PANTHER" id="PTHR46128:SF211">
    <property type="entry name" value="PENTACOTRIPEPTIDE-REPEAT REGION OF PRORP DOMAIN-CONTAINING PROTEIN"/>
    <property type="match status" value="1"/>
</dbReference>
<evidence type="ECO:0000256" key="1">
    <source>
        <dbReference type="ARBA" id="ARBA00007626"/>
    </source>
</evidence>
<dbReference type="AlphaFoldDB" id="A0A2G5D331"/>